<accession>A0A5B7G5R5</accession>
<comment type="caution">
    <text evidence="2">The sequence shown here is derived from an EMBL/GenBank/DDBJ whole genome shotgun (WGS) entry which is preliminary data.</text>
</comment>
<keyword evidence="3" id="KW-1185">Reference proteome</keyword>
<protein>
    <submittedName>
        <fullName evidence="2">Uncharacterized protein</fullName>
    </submittedName>
</protein>
<dbReference type="EMBL" id="VSRR010010457">
    <property type="protein sequence ID" value="MPC51854.1"/>
    <property type="molecule type" value="Genomic_DNA"/>
</dbReference>
<proteinExistence type="predicted"/>
<organism evidence="2 3">
    <name type="scientific">Portunus trituberculatus</name>
    <name type="common">Swimming crab</name>
    <name type="synonym">Neptunus trituberculatus</name>
    <dbReference type="NCBI Taxonomy" id="210409"/>
    <lineage>
        <taxon>Eukaryota</taxon>
        <taxon>Metazoa</taxon>
        <taxon>Ecdysozoa</taxon>
        <taxon>Arthropoda</taxon>
        <taxon>Crustacea</taxon>
        <taxon>Multicrustacea</taxon>
        <taxon>Malacostraca</taxon>
        <taxon>Eumalacostraca</taxon>
        <taxon>Eucarida</taxon>
        <taxon>Decapoda</taxon>
        <taxon>Pleocyemata</taxon>
        <taxon>Brachyura</taxon>
        <taxon>Eubrachyura</taxon>
        <taxon>Portunoidea</taxon>
        <taxon>Portunidae</taxon>
        <taxon>Portuninae</taxon>
        <taxon>Portunus</taxon>
    </lineage>
</organism>
<keyword evidence="1" id="KW-1133">Transmembrane helix</keyword>
<feature type="transmembrane region" description="Helical" evidence="1">
    <location>
        <begin position="57"/>
        <end position="76"/>
    </location>
</feature>
<reference evidence="2 3" key="1">
    <citation type="submission" date="2019-05" db="EMBL/GenBank/DDBJ databases">
        <title>Another draft genome of Portunus trituberculatus and its Hox gene families provides insights of decapod evolution.</title>
        <authorList>
            <person name="Jeong J.-H."/>
            <person name="Song I."/>
            <person name="Kim S."/>
            <person name="Choi T."/>
            <person name="Kim D."/>
            <person name="Ryu S."/>
            <person name="Kim W."/>
        </authorList>
    </citation>
    <scope>NUCLEOTIDE SEQUENCE [LARGE SCALE GENOMIC DNA]</scope>
    <source>
        <tissue evidence="2">Muscle</tissue>
    </source>
</reference>
<gene>
    <name evidence="2" type="ORF">E2C01_045708</name>
</gene>
<sequence length="118" mass="13739">MCIYLVVTYREKELCSCCPVNISVQIQHFFEHIDWSLLQQLSYLNCSTPLHIFVESSYLSCSCSFLISFHVLLCHCCPRFVSLLYLIFPVHSLLCAVLFDLFPFSVLRFLSSYDHSLI</sequence>
<evidence type="ECO:0000313" key="3">
    <source>
        <dbReference type="Proteomes" id="UP000324222"/>
    </source>
</evidence>
<dbReference type="Proteomes" id="UP000324222">
    <property type="component" value="Unassembled WGS sequence"/>
</dbReference>
<keyword evidence="1" id="KW-0472">Membrane</keyword>
<evidence type="ECO:0000313" key="2">
    <source>
        <dbReference type="EMBL" id="MPC51854.1"/>
    </source>
</evidence>
<evidence type="ECO:0000256" key="1">
    <source>
        <dbReference type="SAM" id="Phobius"/>
    </source>
</evidence>
<keyword evidence="1" id="KW-0812">Transmembrane</keyword>
<name>A0A5B7G5R5_PORTR</name>
<dbReference type="AlphaFoldDB" id="A0A5B7G5R5"/>
<feature type="transmembrane region" description="Helical" evidence="1">
    <location>
        <begin position="83"/>
        <end position="104"/>
    </location>
</feature>